<dbReference type="Proteomes" id="UP000281564">
    <property type="component" value="Unassembled WGS sequence"/>
</dbReference>
<evidence type="ECO:0000313" key="2">
    <source>
        <dbReference type="Proteomes" id="UP000281564"/>
    </source>
</evidence>
<name>A0A3A6Q0L1_9EURY</name>
<dbReference type="AlphaFoldDB" id="A0A3A6Q0L1"/>
<protein>
    <submittedName>
        <fullName evidence="1">Uncharacterized protein</fullName>
    </submittedName>
</protein>
<dbReference type="Pfam" id="PF20126">
    <property type="entry name" value="TumE"/>
    <property type="match status" value="1"/>
</dbReference>
<accession>A0A3A6Q0L1</accession>
<dbReference type="OrthoDB" id="259945at2157"/>
<keyword evidence="2" id="KW-1185">Reference proteome</keyword>
<sequence length="156" mass="17701">MVLGNGTTLDPDATLVSVNTAADQLGRGLLRARYKNTRHGAYEDAPSRPREARITVQPGIHQEAGYFDIQWWTNEDYKYHYREQGLEFRFGCESTNESTAYPVYHFHPPNNIDTHEQSCIGANHPPERVTRAVLATWWAAVRSGDESVLNTQDEIP</sequence>
<comment type="caution">
    <text evidence="1">The sequence shown here is derived from an EMBL/GenBank/DDBJ whole genome shotgun (WGS) entry which is preliminary data.</text>
</comment>
<dbReference type="EMBL" id="QMDW01000006">
    <property type="protein sequence ID" value="RJX50324.1"/>
    <property type="molecule type" value="Genomic_DNA"/>
</dbReference>
<reference evidence="1 2" key="1">
    <citation type="submission" date="2018-06" db="EMBL/GenBank/DDBJ databases">
        <title>Halonotius sp. F13-13 a new haloarchaeeon isolated from a solar saltern from Isla Cristina, Huelva, Spain.</title>
        <authorList>
            <person name="Duran-Viseras A."/>
            <person name="Sanchez-Porro C."/>
            <person name="Ventosa A."/>
        </authorList>
    </citation>
    <scope>NUCLEOTIDE SEQUENCE [LARGE SCALE GENOMIC DNA]</scope>
    <source>
        <strain evidence="1 2">CECT 7525</strain>
    </source>
</reference>
<proteinExistence type="predicted"/>
<dbReference type="RefSeq" id="WP_120083893.1">
    <property type="nucleotide sequence ID" value="NZ_QMDW01000006.1"/>
</dbReference>
<gene>
    <name evidence="1" type="ORF">DP106_05325</name>
</gene>
<dbReference type="InterPro" id="IPR045397">
    <property type="entry name" value="TumE-like"/>
</dbReference>
<organism evidence="1 2">
    <name type="scientific">Halonotius pteroides</name>
    <dbReference type="NCBI Taxonomy" id="268735"/>
    <lineage>
        <taxon>Archaea</taxon>
        <taxon>Methanobacteriati</taxon>
        <taxon>Methanobacteriota</taxon>
        <taxon>Stenosarchaea group</taxon>
        <taxon>Halobacteria</taxon>
        <taxon>Halobacteriales</taxon>
        <taxon>Haloferacaceae</taxon>
        <taxon>Halonotius</taxon>
    </lineage>
</organism>
<evidence type="ECO:0000313" key="1">
    <source>
        <dbReference type="EMBL" id="RJX50324.1"/>
    </source>
</evidence>